<dbReference type="GO" id="GO:0016236">
    <property type="term" value="P:macroautophagy"/>
    <property type="evidence" value="ECO:0007669"/>
    <property type="project" value="TreeGrafter"/>
</dbReference>
<dbReference type="Proteomes" id="UP000093000">
    <property type="component" value="Unassembled WGS sequence"/>
</dbReference>
<reference evidence="6 7" key="1">
    <citation type="submission" date="2016-03" db="EMBL/GenBank/DDBJ databases">
        <title>Choanephora cucurbitarum.</title>
        <authorList>
            <person name="Min B."/>
            <person name="Park H."/>
            <person name="Park J.-H."/>
            <person name="Shin H.-D."/>
            <person name="Choi I.-G."/>
        </authorList>
    </citation>
    <scope>NUCLEOTIDE SEQUENCE [LARGE SCALE GENOMIC DNA]</scope>
    <source>
        <strain evidence="6 7">KUS-F28377</strain>
    </source>
</reference>
<gene>
    <name evidence="6" type="ORF">A0J61_06157</name>
</gene>
<name>A0A1C7N9K6_9FUNG</name>
<evidence type="ECO:0000256" key="5">
    <source>
        <dbReference type="SAM" id="Phobius"/>
    </source>
</evidence>
<evidence type="ECO:0000313" key="6">
    <source>
        <dbReference type="EMBL" id="OBZ85795.1"/>
    </source>
</evidence>
<evidence type="ECO:0000256" key="2">
    <source>
        <dbReference type="ARBA" id="ARBA00022692"/>
    </source>
</evidence>
<protein>
    <submittedName>
        <fullName evidence="6">Protein EI24</fullName>
    </submittedName>
</protein>
<feature type="transmembrane region" description="Helical" evidence="5">
    <location>
        <begin position="236"/>
        <end position="257"/>
    </location>
</feature>
<proteinExistence type="predicted"/>
<keyword evidence="4 5" id="KW-0472">Membrane</keyword>
<feature type="transmembrane region" description="Helical" evidence="5">
    <location>
        <begin position="113"/>
        <end position="131"/>
    </location>
</feature>
<sequence length="262" mass="30644">MNNLSSHAHCFNQGVKDAFQWQRVFKLVTTSRTVQHTLLKSLALNGIVYLGLLVFLETFYNSPDHHLYGYSYTDLTGYPLYLICLLVNSRLYHRIAQYHLRADDVDRQNDSFTLVYTIVLYSNFAMLIALMRMVPFVGTPLSFLFYCIVMAYYCFEYKWAHQDWNIEQRMMYTEQHWAYCLGFGLPGTALTFFLSTLRAGGVFAIVYPFYIMMASSATPLAPFVRENSFVFLPYRMRVFACIRWMNMAILYVIRTLLGSRDT</sequence>
<comment type="caution">
    <text evidence="6">The sequence shown here is derived from an EMBL/GenBank/DDBJ whole genome shotgun (WGS) entry which is preliminary data.</text>
</comment>
<comment type="subcellular location">
    <subcellularLocation>
        <location evidence="1">Membrane</location>
        <topology evidence="1">Multi-pass membrane protein</topology>
    </subcellularLocation>
</comment>
<accession>A0A1C7N9K6</accession>
<evidence type="ECO:0000256" key="3">
    <source>
        <dbReference type="ARBA" id="ARBA00022989"/>
    </source>
</evidence>
<organism evidence="6 7">
    <name type="scientific">Choanephora cucurbitarum</name>
    <dbReference type="NCBI Taxonomy" id="101091"/>
    <lineage>
        <taxon>Eukaryota</taxon>
        <taxon>Fungi</taxon>
        <taxon>Fungi incertae sedis</taxon>
        <taxon>Mucoromycota</taxon>
        <taxon>Mucoromycotina</taxon>
        <taxon>Mucoromycetes</taxon>
        <taxon>Mucorales</taxon>
        <taxon>Mucorineae</taxon>
        <taxon>Choanephoraceae</taxon>
        <taxon>Choanephoroideae</taxon>
        <taxon>Choanephora</taxon>
    </lineage>
</organism>
<dbReference type="GO" id="GO:0005783">
    <property type="term" value="C:endoplasmic reticulum"/>
    <property type="evidence" value="ECO:0007669"/>
    <property type="project" value="TreeGrafter"/>
</dbReference>
<dbReference type="InParanoid" id="A0A1C7N9K6"/>
<evidence type="ECO:0000256" key="4">
    <source>
        <dbReference type="ARBA" id="ARBA00023136"/>
    </source>
</evidence>
<dbReference type="OrthoDB" id="266518at2759"/>
<feature type="transmembrane region" description="Helical" evidence="5">
    <location>
        <begin position="201"/>
        <end position="224"/>
    </location>
</feature>
<keyword evidence="3 5" id="KW-1133">Transmembrane helix</keyword>
<feature type="transmembrane region" description="Helical" evidence="5">
    <location>
        <begin position="75"/>
        <end position="92"/>
    </location>
</feature>
<feature type="transmembrane region" description="Helical" evidence="5">
    <location>
        <begin position="42"/>
        <end position="60"/>
    </location>
</feature>
<dbReference type="PANTHER" id="PTHR21389:SF0">
    <property type="entry name" value="ETOPOSIDE-INDUCED PROTEIN 2.4 HOMOLOG"/>
    <property type="match status" value="1"/>
</dbReference>
<dbReference type="InterPro" id="IPR059112">
    <property type="entry name" value="CysZ/EI24"/>
</dbReference>
<keyword evidence="2 5" id="KW-0812">Transmembrane</keyword>
<dbReference type="AlphaFoldDB" id="A0A1C7N9K6"/>
<keyword evidence="7" id="KW-1185">Reference proteome</keyword>
<feature type="transmembrane region" description="Helical" evidence="5">
    <location>
        <begin position="137"/>
        <end position="155"/>
    </location>
</feature>
<evidence type="ECO:0000313" key="7">
    <source>
        <dbReference type="Proteomes" id="UP000093000"/>
    </source>
</evidence>
<dbReference type="PANTHER" id="PTHR21389">
    <property type="entry name" value="P53 INDUCED PROTEIN"/>
    <property type="match status" value="1"/>
</dbReference>
<dbReference type="GO" id="GO:0016020">
    <property type="term" value="C:membrane"/>
    <property type="evidence" value="ECO:0007669"/>
    <property type="project" value="UniProtKB-SubCell"/>
</dbReference>
<evidence type="ECO:0000256" key="1">
    <source>
        <dbReference type="ARBA" id="ARBA00004141"/>
    </source>
</evidence>
<dbReference type="Pfam" id="PF07264">
    <property type="entry name" value="EI24"/>
    <property type="match status" value="1"/>
</dbReference>
<dbReference type="EMBL" id="LUGH01000358">
    <property type="protein sequence ID" value="OBZ85795.1"/>
    <property type="molecule type" value="Genomic_DNA"/>
</dbReference>
<feature type="transmembrane region" description="Helical" evidence="5">
    <location>
        <begin position="176"/>
        <end position="195"/>
    </location>
</feature>